<dbReference type="OrthoDB" id="9798407at2"/>
<dbReference type="STRING" id="363331.RM51_05495"/>
<dbReference type="PANTHER" id="PTHR12110">
    <property type="entry name" value="HYDROXYPYRUVATE ISOMERASE"/>
    <property type="match status" value="1"/>
</dbReference>
<protein>
    <submittedName>
        <fullName evidence="2">Xylose isomerase</fullName>
    </submittedName>
</protein>
<evidence type="ECO:0000313" key="2">
    <source>
        <dbReference type="EMBL" id="KIC64167.1"/>
    </source>
</evidence>
<dbReference type="AlphaFoldDB" id="A0A0B4D601"/>
<keyword evidence="3" id="KW-1185">Reference proteome</keyword>
<dbReference type="RefSeq" id="WP_039365942.1">
    <property type="nucleotide sequence ID" value="NZ_JWTA01000004.1"/>
</dbReference>
<name>A0A0B4D601_9FLAO</name>
<comment type="caution">
    <text evidence="2">The sequence shown here is derived from an EMBL/GenBank/DDBJ whole genome shotgun (WGS) entry which is preliminary data.</text>
</comment>
<dbReference type="InterPro" id="IPR036237">
    <property type="entry name" value="Xyl_isomerase-like_sf"/>
</dbReference>
<reference evidence="2 3" key="1">
    <citation type="submission" date="2014-12" db="EMBL/GenBank/DDBJ databases">
        <title>Genome sequencing of Chryseobacterium taiwanense TPW19.</title>
        <authorList>
            <person name="Tan P.W."/>
            <person name="Chan K.-G."/>
        </authorList>
    </citation>
    <scope>NUCLEOTIDE SEQUENCE [LARGE SCALE GENOMIC DNA]</scope>
    <source>
        <strain evidence="2 3">TPW19</strain>
    </source>
</reference>
<dbReference type="SUPFAM" id="SSF51658">
    <property type="entry name" value="Xylose isomerase-like"/>
    <property type="match status" value="1"/>
</dbReference>
<proteinExistence type="predicted"/>
<sequence>MDRKDFITLSSLGFLGLYSCGISNLNMNKKSLAIQLYTVRDAISKDLEKTFEKLAILGFTTFEIYGYDGTFFGKTAAEFKKILSDNGLKVISSHHRTGITDHEDGTLLKNWNRTLDDLNTIGSEYAVCSYLPEAERTLENYQKLPEILENAGQISNQNGIQLAYHNHDFEFLRKDEQHTFYDFILENTSSDLVKMELDLYWISKAGLDPLAYFKKYPKRFPLWHVKDMKAGTKDFAEIGNGTIDFKRIFEAKEKAGLQYWFLEQDSSEKDIFESIKISKKYISEHAFFLK</sequence>
<dbReference type="Pfam" id="PF01261">
    <property type="entry name" value="AP_endonuc_2"/>
    <property type="match status" value="1"/>
</dbReference>
<dbReference type="GO" id="GO:0016853">
    <property type="term" value="F:isomerase activity"/>
    <property type="evidence" value="ECO:0007669"/>
    <property type="project" value="UniProtKB-KW"/>
</dbReference>
<dbReference type="Gene3D" id="3.20.20.150">
    <property type="entry name" value="Divalent-metal-dependent TIM barrel enzymes"/>
    <property type="match status" value="1"/>
</dbReference>
<dbReference type="Proteomes" id="UP000031167">
    <property type="component" value="Unassembled WGS sequence"/>
</dbReference>
<feature type="domain" description="Xylose isomerase-like TIM barrel" evidence="1">
    <location>
        <begin position="51"/>
        <end position="263"/>
    </location>
</feature>
<dbReference type="EMBL" id="JWTA01000004">
    <property type="protein sequence ID" value="KIC64167.1"/>
    <property type="molecule type" value="Genomic_DNA"/>
</dbReference>
<dbReference type="PROSITE" id="PS51257">
    <property type="entry name" value="PROKAR_LIPOPROTEIN"/>
    <property type="match status" value="1"/>
</dbReference>
<evidence type="ECO:0000259" key="1">
    <source>
        <dbReference type="Pfam" id="PF01261"/>
    </source>
</evidence>
<evidence type="ECO:0000313" key="3">
    <source>
        <dbReference type="Proteomes" id="UP000031167"/>
    </source>
</evidence>
<organism evidence="2 3">
    <name type="scientific">Chryseobacterium taiwanense</name>
    <dbReference type="NCBI Taxonomy" id="363331"/>
    <lineage>
        <taxon>Bacteria</taxon>
        <taxon>Pseudomonadati</taxon>
        <taxon>Bacteroidota</taxon>
        <taxon>Flavobacteriia</taxon>
        <taxon>Flavobacteriales</taxon>
        <taxon>Weeksellaceae</taxon>
        <taxon>Chryseobacterium group</taxon>
        <taxon>Chryseobacterium</taxon>
    </lineage>
</organism>
<dbReference type="PANTHER" id="PTHR12110:SF41">
    <property type="entry name" value="INOSOSE DEHYDRATASE"/>
    <property type="match status" value="1"/>
</dbReference>
<gene>
    <name evidence="2" type="ORF">RM51_05495</name>
</gene>
<dbReference type="InterPro" id="IPR013022">
    <property type="entry name" value="Xyl_isomerase-like_TIM-brl"/>
</dbReference>
<accession>A0A0B4D601</accession>
<keyword evidence="2" id="KW-0413">Isomerase</keyword>
<dbReference type="InterPro" id="IPR050312">
    <property type="entry name" value="IolE/XylAMocC-like"/>
</dbReference>